<reference evidence="1" key="1">
    <citation type="submission" date="2018-06" db="EMBL/GenBank/DDBJ databases">
        <authorList>
            <person name="Zhirakovskaya E."/>
        </authorList>
    </citation>
    <scope>NUCLEOTIDE SEQUENCE</scope>
</reference>
<accession>A0A3B1AAX2</accession>
<dbReference type="EMBL" id="UOFS01000022">
    <property type="protein sequence ID" value="VAW95379.1"/>
    <property type="molecule type" value="Genomic_DNA"/>
</dbReference>
<sequence>MSREYGASSIKLEDFSSMSDEYKKYVIRLLSMQAYAERLGTLEVSKWLNIAPTSKQRRVLAQVIADEAKHSYYLYRELDKIGVSEQYALDIAEGKTNQGPDKHAMEGPLSVGDDDNEWPDIILNAMLLDRAGKHMLKNNTQCSYEPWAKVNQRILVDEYRHEGFGLQEFKQIIKDKKYSDTLKEKFNIWYARALNFFGPPPGKTHKKLLEYGLKKKNNEELRKDFSDEVSNILTKLGLKNYISLSTDCYPFR</sequence>
<dbReference type="PANTHER" id="PTHR30458:SF0">
    <property type="entry name" value="1,2-PHENYLACETYL-COA EPOXIDASE, SUBUNIT C"/>
    <property type="match status" value="1"/>
</dbReference>
<proteinExistence type="predicted"/>
<dbReference type="PANTHER" id="PTHR30458">
    <property type="entry name" value="PHENYLACETIC ACID DEGRADATION PROTEIN PAA"/>
    <property type="match status" value="1"/>
</dbReference>
<evidence type="ECO:0008006" key="2">
    <source>
        <dbReference type="Google" id="ProtNLM"/>
    </source>
</evidence>
<gene>
    <name evidence="1" type="ORF">MNBD_GAMMA22-53</name>
</gene>
<dbReference type="Pfam" id="PF05138">
    <property type="entry name" value="PaaA_PaaC"/>
    <property type="match status" value="1"/>
</dbReference>
<dbReference type="InterPro" id="IPR052703">
    <property type="entry name" value="Aromatic_CoA_ox/epox"/>
</dbReference>
<dbReference type="InterPro" id="IPR009078">
    <property type="entry name" value="Ferritin-like_SF"/>
</dbReference>
<dbReference type="GO" id="GO:0005829">
    <property type="term" value="C:cytosol"/>
    <property type="evidence" value="ECO:0007669"/>
    <property type="project" value="TreeGrafter"/>
</dbReference>
<dbReference type="Gene3D" id="1.20.1260.10">
    <property type="match status" value="1"/>
</dbReference>
<name>A0A3B1AAX2_9ZZZZ</name>
<dbReference type="InterPro" id="IPR007814">
    <property type="entry name" value="PaaA_PaaC"/>
</dbReference>
<dbReference type="GO" id="GO:0010124">
    <property type="term" value="P:phenylacetate catabolic process"/>
    <property type="evidence" value="ECO:0007669"/>
    <property type="project" value="InterPro"/>
</dbReference>
<protein>
    <recommendedName>
        <fullName evidence="2">Phenylacetic acid catabolic family protein</fullName>
    </recommendedName>
</protein>
<dbReference type="SUPFAM" id="SSF47240">
    <property type="entry name" value="Ferritin-like"/>
    <property type="match status" value="1"/>
</dbReference>
<dbReference type="InterPro" id="IPR012347">
    <property type="entry name" value="Ferritin-like"/>
</dbReference>
<organism evidence="1">
    <name type="scientific">hydrothermal vent metagenome</name>
    <dbReference type="NCBI Taxonomy" id="652676"/>
    <lineage>
        <taxon>unclassified sequences</taxon>
        <taxon>metagenomes</taxon>
        <taxon>ecological metagenomes</taxon>
    </lineage>
</organism>
<evidence type="ECO:0000313" key="1">
    <source>
        <dbReference type="EMBL" id="VAW95379.1"/>
    </source>
</evidence>
<dbReference type="AlphaFoldDB" id="A0A3B1AAX2"/>